<dbReference type="Proteomes" id="UP000306416">
    <property type="component" value="Unassembled WGS sequence"/>
</dbReference>
<dbReference type="Gene3D" id="2.40.50.100">
    <property type="match status" value="1"/>
</dbReference>
<dbReference type="InterPro" id="IPR011053">
    <property type="entry name" value="Single_hybrid_motif"/>
</dbReference>
<evidence type="ECO:0000256" key="1">
    <source>
        <dbReference type="ARBA" id="ARBA00009249"/>
    </source>
</evidence>
<comment type="function">
    <text evidence="3">The glycine cleavage system catalyzes the degradation of glycine. The H protein shuttles the methylamine group of glycine from the P protein to the T protein.</text>
</comment>
<dbReference type="InterPro" id="IPR002930">
    <property type="entry name" value="GCV_H"/>
</dbReference>
<organism evidence="6 7">
    <name type="scientific">Geomonas terrae</name>
    <dbReference type="NCBI Taxonomy" id="2562681"/>
    <lineage>
        <taxon>Bacteria</taxon>
        <taxon>Pseudomonadati</taxon>
        <taxon>Thermodesulfobacteriota</taxon>
        <taxon>Desulfuromonadia</taxon>
        <taxon>Geobacterales</taxon>
        <taxon>Geobacteraceae</taxon>
        <taxon>Geomonas</taxon>
    </lineage>
</organism>
<name>A0A4S1CLU5_9BACT</name>
<dbReference type="InterPro" id="IPR033753">
    <property type="entry name" value="GCV_H/Fam206"/>
</dbReference>
<dbReference type="NCBIfam" id="TIGR00527">
    <property type="entry name" value="gcvH"/>
    <property type="match status" value="1"/>
</dbReference>
<dbReference type="EMBL" id="SRSC01000001">
    <property type="protein sequence ID" value="TGU74240.1"/>
    <property type="molecule type" value="Genomic_DNA"/>
</dbReference>
<dbReference type="PROSITE" id="PS50968">
    <property type="entry name" value="BIOTINYL_LIPOYL"/>
    <property type="match status" value="1"/>
</dbReference>
<evidence type="ECO:0000256" key="2">
    <source>
        <dbReference type="ARBA" id="ARBA00022823"/>
    </source>
</evidence>
<evidence type="ECO:0000256" key="4">
    <source>
        <dbReference type="PIRSR" id="PIRSR617453-50"/>
    </source>
</evidence>
<dbReference type="GO" id="GO:0019464">
    <property type="term" value="P:glycine decarboxylation via glycine cleavage system"/>
    <property type="evidence" value="ECO:0007669"/>
    <property type="project" value="UniProtKB-UniRule"/>
</dbReference>
<feature type="modified residue" description="N6-lipoyllysine" evidence="3 4">
    <location>
        <position position="59"/>
    </location>
</feature>
<evidence type="ECO:0000313" key="6">
    <source>
        <dbReference type="EMBL" id="TGU74240.1"/>
    </source>
</evidence>
<proteinExistence type="inferred from homology"/>
<protein>
    <recommendedName>
        <fullName evidence="3">Glycine cleavage system H protein</fullName>
    </recommendedName>
</protein>
<dbReference type="AlphaFoldDB" id="A0A4S1CLU5"/>
<dbReference type="HAMAP" id="MF_00272">
    <property type="entry name" value="GcvH"/>
    <property type="match status" value="1"/>
</dbReference>
<keyword evidence="2 3" id="KW-0450">Lipoyl</keyword>
<dbReference type="NCBIfam" id="NF002270">
    <property type="entry name" value="PRK01202.1"/>
    <property type="match status" value="1"/>
</dbReference>
<accession>A0A4S1CLU5</accession>
<reference evidence="6 7" key="1">
    <citation type="submission" date="2019-04" db="EMBL/GenBank/DDBJ databases">
        <title>Geobacter oryzae sp. nov., ferric-reducing bacteria isolated from paddy soil.</title>
        <authorList>
            <person name="Xu Z."/>
            <person name="Masuda Y."/>
            <person name="Itoh H."/>
            <person name="Senoo K."/>
        </authorList>
    </citation>
    <scope>NUCLEOTIDE SEQUENCE [LARGE SCALE GENOMIC DNA]</scope>
    <source>
        <strain evidence="6 7">Red111</strain>
    </source>
</reference>
<dbReference type="SUPFAM" id="SSF51230">
    <property type="entry name" value="Single hybrid motif"/>
    <property type="match status" value="1"/>
</dbReference>
<dbReference type="Pfam" id="PF01597">
    <property type="entry name" value="GCV_H"/>
    <property type="match status" value="1"/>
</dbReference>
<dbReference type="PANTHER" id="PTHR11715">
    <property type="entry name" value="GLYCINE CLEAVAGE SYSTEM H PROTEIN"/>
    <property type="match status" value="1"/>
</dbReference>
<comment type="cofactor">
    <cofactor evidence="3">
        <name>(R)-lipoate</name>
        <dbReference type="ChEBI" id="CHEBI:83088"/>
    </cofactor>
    <text evidence="3">Binds 1 lipoyl cofactor covalently.</text>
</comment>
<dbReference type="GO" id="GO:0005960">
    <property type="term" value="C:glycine cleavage complex"/>
    <property type="evidence" value="ECO:0007669"/>
    <property type="project" value="InterPro"/>
</dbReference>
<comment type="subunit">
    <text evidence="3">The glycine cleavage system is composed of four proteins: P, T, L and H.</text>
</comment>
<evidence type="ECO:0000256" key="3">
    <source>
        <dbReference type="HAMAP-Rule" id="MF_00272"/>
    </source>
</evidence>
<comment type="similarity">
    <text evidence="1 3">Belongs to the GcvH family.</text>
</comment>
<dbReference type="PANTHER" id="PTHR11715:SF3">
    <property type="entry name" value="GLYCINE CLEAVAGE SYSTEM H PROTEIN-RELATED"/>
    <property type="match status" value="1"/>
</dbReference>
<dbReference type="RefSeq" id="WP_135868575.1">
    <property type="nucleotide sequence ID" value="NZ_SRSC01000001.1"/>
</dbReference>
<sequence length="123" mass="13168">MAKFFTKEHEWVELAGGQATVGISEHAAHELGDITYVELPKIGRSVKQFDTLAGIESVKAASDIYAPISGKVVEVNQALDEAPELVNQGAEAQGWICKLEGVDEGELAALMDSATYSTYLKGL</sequence>
<dbReference type="InterPro" id="IPR000089">
    <property type="entry name" value="Biotin_lipoyl"/>
</dbReference>
<comment type="caution">
    <text evidence="6">The sequence shown here is derived from an EMBL/GenBank/DDBJ whole genome shotgun (WGS) entry which is preliminary data.</text>
</comment>
<dbReference type="PROSITE" id="PS00189">
    <property type="entry name" value="LIPOYL"/>
    <property type="match status" value="1"/>
</dbReference>
<dbReference type="CDD" id="cd06848">
    <property type="entry name" value="GCS_H"/>
    <property type="match status" value="1"/>
</dbReference>
<dbReference type="GO" id="GO:0005829">
    <property type="term" value="C:cytosol"/>
    <property type="evidence" value="ECO:0007669"/>
    <property type="project" value="TreeGrafter"/>
</dbReference>
<dbReference type="InterPro" id="IPR003016">
    <property type="entry name" value="2-oxoA_DH_lipoyl-BS"/>
</dbReference>
<evidence type="ECO:0000259" key="5">
    <source>
        <dbReference type="PROSITE" id="PS50968"/>
    </source>
</evidence>
<dbReference type="GO" id="GO:0009249">
    <property type="term" value="P:protein lipoylation"/>
    <property type="evidence" value="ECO:0007669"/>
    <property type="project" value="TreeGrafter"/>
</dbReference>
<dbReference type="InterPro" id="IPR017453">
    <property type="entry name" value="GCV_H_sub"/>
</dbReference>
<feature type="domain" description="Lipoyl-binding" evidence="5">
    <location>
        <begin position="18"/>
        <end position="100"/>
    </location>
</feature>
<evidence type="ECO:0000313" key="7">
    <source>
        <dbReference type="Proteomes" id="UP000306416"/>
    </source>
</evidence>
<gene>
    <name evidence="3 6" type="primary">gcvH</name>
    <name evidence="6" type="ORF">E4633_01870</name>
</gene>
<keyword evidence="7" id="KW-1185">Reference proteome</keyword>